<dbReference type="RefSeq" id="XP_018140305.2">
    <property type="nucleotide sequence ID" value="XM_018289471.2"/>
</dbReference>
<dbReference type="PANTHER" id="PTHR11820">
    <property type="entry name" value="ACYLPYRUVASE"/>
    <property type="match status" value="1"/>
</dbReference>
<gene>
    <name evidence="4" type="ORF">VFPPC_11220</name>
</gene>
<evidence type="ECO:0000256" key="1">
    <source>
        <dbReference type="ARBA" id="ARBA00010211"/>
    </source>
</evidence>
<protein>
    <submittedName>
        <fullName evidence="4">Alpha/beta hydrolase</fullName>
    </submittedName>
</protein>
<dbReference type="FunFam" id="3.90.850.10:FF:000002">
    <property type="entry name" value="2-hydroxyhepta-2,4-diene-1,7-dioate isomerase"/>
    <property type="match status" value="1"/>
</dbReference>
<comment type="similarity">
    <text evidence="1">Belongs to the FAH family.</text>
</comment>
<reference evidence="4 5" key="1">
    <citation type="journal article" date="2016" name="PLoS Pathog.">
        <title>Biosynthesis of antibiotic leucinostatins in bio-control fungus Purpureocillium lilacinum and their inhibition on phytophthora revealed by genome mining.</title>
        <authorList>
            <person name="Wang G."/>
            <person name="Liu Z."/>
            <person name="Lin R."/>
            <person name="Li E."/>
            <person name="Mao Z."/>
            <person name="Ling J."/>
            <person name="Yang Y."/>
            <person name="Yin W.B."/>
            <person name="Xie B."/>
        </authorList>
    </citation>
    <scope>NUCLEOTIDE SEQUENCE [LARGE SCALE GENOMIC DNA]</scope>
    <source>
        <strain evidence="4">170</strain>
    </source>
</reference>
<dbReference type="SUPFAM" id="SSF56529">
    <property type="entry name" value="FAH"/>
    <property type="match status" value="1"/>
</dbReference>
<dbReference type="Pfam" id="PF01557">
    <property type="entry name" value="FAA_hydrolase"/>
    <property type="match status" value="1"/>
</dbReference>
<organism evidence="4 5">
    <name type="scientific">Pochonia chlamydosporia 170</name>
    <dbReference type="NCBI Taxonomy" id="1380566"/>
    <lineage>
        <taxon>Eukaryota</taxon>
        <taxon>Fungi</taxon>
        <taxon>Dikarya</taxon>
        <taxon>Ascomycota</taxon>
        <taxon>Pezizomycotina</taxon>
        <taxon>Sordariomycetes</taxon>
        <taxon>Hypocreomycetidae</taxon>
        <taxon>Hypocreales</taxon>
        <taxon>Clavicipitaceae</taxon>
        <taxon>Pochonia</taxon>
    </lineage>
</organism>
<dbReference type="PANTHER" id="PTHR11820:SF100">
    <property type="entry name" value="FUMARYLACETOACETATE HYDROLASE FAMILY PROTEIN (AFU_ORTHOLOGUE AFUA_4G01490)"/>
    <property type="match status" value="1"/>
</dbReference>
<dbReference type="GO" id="GO:0006107">
    <property type="term" value="P:oxaloacetate metabolic process"/>
    <property type="evidence" value="ECO:0007669"/>
    <property type="project" value="UniProtKB-ARBA"/>
</dbReference>
<keyword evidence="2" id="KW-0479">Metal-binding</keyword>
<dbReference type="GO" id="GO:0016787">
    <property type="term" value="F:hydrolase activity"/>
    <property type="evidence" value="ECO:0007669"/>
    <property type="project" value="UniProtKB-KW"/>
</dbReference>
<evidence type="ECO:0000256" key="2">
    <source>
        <dbReference type="ARBA" id="ARBA00022723"/>
    </source>
</evidence>
<evidence type="ECO:0000313" key="4">
    <source>
        <dbReference type="EMBL" id="OAQ62725.2"/>
    </source>
</evidence>
<evidence type="ECO:0000259" key="3">
    <source>
        <dbReference type="Pfam" id="PF01557"/>
    </source>
</evidence>
<comment type="caution">
    <text evidence="4">The sequence shown here is derived from an EMBL/GenBank/DDBJ whole genome shotgun (WGS) entry which is preliminary data.</text>
</comment>
<dbReference type="Gene3D" id="3.90.850.10">
    <property type="entry name" value="Fumarylacetoacetase-like, C-terminal domain"/>
    <property type="match status" value="1"/>
</dbReference>
<dbReference type="EMBL" id="LSBJ02000006">
    <property type="protein sequence ID" value="OAQ62725.2"/>
    <property type="molecule type" value="Genomic_DNA"/>
</dbReference>
<dbReference type="InterPro" id="IPR036663">
    <property type="entry name" value="Fumarylacetoacetase_C_sf"/>
</dbReference>
<dbReference type="KEGG" id="pchm:VFPPC_11220"/>
<dbReference type="Proteomes" id="UP000078397">
    <property type="component" value="Unassembled WGS sequence"/>
</dbReference>
<evidence type="ECO:0000313" key="5">
    <source>
        <dbReference type="Proteomes" id="UP000078397"/>
    </source>
</evidence>
<dbReference type="GO" id="GO:0050163">
    <property type="term" value="F:oxaloacetate tautomerase activity"/>
    <property type="evidence" value="ECO:0007669"/>
    <property type="project" value="UniProtKB-ARBA"/>
</dbReference>
<dbReference type="OrthoDB" id="411064at2759"/>
<keyword evidence="5" id="KW-1185">Reference proteome</keyword>
<dbReference type="InterPro" id="IPR011234">
    <property type="entry name" value="Fumarylacetoacetase-like_C"/>
</dbReference>
<feature type="domain" description="Fumarylacetoacetase-like C-terminal" evidence="3">
    <location>
        <begin position="66"/>
        <end position="280"/>
    </location>
</feature>
<dbReference type="STRING" id="1380566.A0A179FB13"/>
<sequence length="283" mass="31093">MADFKRLIRFEDSDGAVRYGEAEDGVDLVGQRVSVYSGTDPWALQMTGETAEVVKVLCPLRSSPIIYGVGLNYKHHIQEAGFPLPKFPTVFTKPSDALAGPFEEITVNTGCLEMDYEGELCIVIGRDMKNFSEGDNPLEFVLGYTVGNDLSSRYWQTPERSGHQHGMAKSFDKFAPIGPAIISPRHLALKDNTMDGIPDLLLCTQVNGEVRQRARTSDLVFGLTDIFTFLSRGRTIRAGTLIMTGTPGGVGAFMKPPAWLESGDTVEVRIEHIGVIQNHISLE</sequence>
<name>A0A179FB13_METCM</name>
<proteinExistence type="inferred from homology"/>
<dbReference type="GeneID" id="28853465"/>
<accession>A0A179FB13</accession>
<dbReference type="GO" id="GO:0046872">
    <property type="term" value="F:metal ion binding"/>
    <property type="evidence" value="ECO:0007669"/>
    <property type="project" value="UniProtKB-KW"/>
</dbReference>
<dbReference type="AlphaFoldDB" id="A0A179FB13"/>
<keyword evidence="4" id="KW-0378">Hydrolase</keyword>